<evidence type="ECO:0008006" key="4">
    <source>
        <dbReference type="Google" id="ProtNLM"/>
    </source>
</evidence>
<sequence>MGKMTQGSKKTKLKWNGFQHFNSPLSFLLLLYARDSYERGNPKEKKLPAIRFNSNESLDKLDKELLNEPNIIKDNPIEVKRTQVDEVDTKRENEQKNVVQEKTEEVNLEEDFISSNDDWEKQSFFQEINSLNGLSTYASIQLRSQPMNEYEWASMIRSKMNELDDFVVHVEKLITSCLLEIQTDDVILDPIEEWISRDDANEAASSREINNSSHEISQSLLYELIDAVVKAEFEIDAKKKAKMDEHIHLQGKVDGHDDETNKQKSIQSTKKGKEIDDEPILVKIEKRKPMVDKGNIYLIQHLVTRCLGFVLNQYILLSTFMLES</sequence>
<keyword evidence="3" id="KW-1185">Reference proteome</keyword>
<evidence type="ECO:0000313" key="3">
    <source>
        <dbReference type="Proteomes" id="UP000326396"/>
    </source>
</evidence>
<protein>
    <recommendedName>
        <fullName evidence="4">DUF4378 domain-containing protein</fullName>
    </recommendedName>
</protein>
<feature type="region of interest" description="Disordered" evidence="1">
    <location>
        <begin position="252"/>
        <end position="272"/>
    </location>
</feature>
<evidence type="ECO:0000313" key="2">
    <source>
        <dbReference type="EMBL" id="KAD5960449.1"/>
    </source>
</evidence>
<name>A0A5N6P4D1_9ASTR</name>
<evidence type="ECO:0000256" key="1">
    <source>
        <dbReference type="SAM" id="MobiDB-lite"/>
    </source>
</evidence>
<gene>
    <name evidence="2" type="ORF">E3N88_11921</name>
</gene>
<reference evidence="2 3" key="1">
    <citation type="submission" date="2019-05" db="EMBL/GenBank/DDBJ databases">
        <title>Mikania micrantha, genome provides insights into the molecular mechanism of rapid growth.</title>
        <authorList>
            <person name="Liu B."/>
        </authorList>
    </citation>
    <scope>NUCLEOTIDE SEQUENCE [LARGE SCALE GENOMIC DNA]</scope>
    <source>
        <strain evidence="2">NLD-2019</strain>
        <tissue evidence="2">Leaf</tissue>
    </source>
</reference>
<dbReference type="Proteomes" id="UP000326396">
    <property type="component" value="Linkage Group LG14"/>
</dbReference>
<dbReference type="AlphaFoldDB" id="A0A5N6P4D1"/>
<proteinExistence type="predicted"/>
<feature type="compositionally biased region" description="Basic and acidic residues" evidence="1">
    <location>
        <begin position="252"/>
        <end position="262"/>
    </location>
</feature>
<comment type="caution">
    <text evidence="2">The sequence shown here is derived from an EMBL/GenBank/DDBJ whole genome shotgun (WGS) entry which is preliminary data.</text>
</comment>
<organism evidence="2 3">
    <name type="scientific">Mikania micrantha</name>
    <name type="common">bitter vine</name>
    <dbReference type="NCBI Taxonomy" id="192012"/>
    <lineage>
        <taxon>Eukaryota</taxon>
        <taxon>Viridiplantae</taxon>
        <taxon>Streptophyta</taxon>
        <taxon>Embryophyta</taxon>
        <taxon>Tracheophyta</taxon>
        <taxon>Spermatophyta</taxon>
        <taxon>Magnoliopsida</taxon>
        <taxon>eudicotyledons</taxon>
        <taxon>Gunneridae</taxon>
        <taxon>Pentapetalae</taxon>
        <taxon>asterids</taxon>
        <taxon>campanulids</taxon>
        <taxon>Asterales</taxon>
        <taxon>Asteraceae</taxon>
        <taxon>Asteroideae</taxon>
        <taxon>Heliantheae alliance</taxon>
        <taxon>Eupatorieae</taxon>
        <taxon>Mikania</taxon>
    </lineage>
</organism>
<dbReference type="EMBL" id="SZYD01000006">
    <property type="protein sequence ID" value="KAD5960449.1"/>
    <property type="molecule type" value="Genomic_DNA"/>
</dbReference>
<accession>A0A5N6P4D1</accession>